<evidence type="ECO:0000313" key="2">
    <source>
        <dbReference type="Proteomes" id="UP000887013"/>
    </source>
</evidence>
<dbReference type="EMBL" id="BMAW01118769">
    <property type="protein sequence ID" value="GFT81445.1"/>
    <property type="molecule type" value="Genomic_DNA"/>
</dbReference>
<dbReference type="Proteomes" id="UP000887013">
    <property type="component" value="Unassembled WGS sequence"/>
</dbReference>
<sequence length="110" mass="12111">MLIPKCNGNRDLFASPVWHGLLLYIYIDVTQSGPTRNQARWAFDLSGNEADKNSAFVVPGTTSICMLRHARDGRHEQKATRASATRLYAPAVPFVLGRGHRRTCAANEGA</sequence>
<organism evidence="1 2">
    <name type="scientific">Nephila pilipes</name>
    <name type="common">Giant wood spider</name>
    <name type="synonym">Nephila maculata</name>
    <dbReference type="NCBI Taxonomy" id="299642"/>
    <lineage>
        <taxon>Eukaryota</taxon>
        <taxon>Metazoa</taxon>
        <taxon>Ecdysozoa</taxon>
        <taxon>Arthropoda</taxon>
        <taxon>Chelicerata</taxon>
        <taxon>Arachnida</taxon>
        <taxon>Araneae</taxon>
        <taxon>Araneomorphae</taxon>
        <taxon>Entelegynae</taxon>
        <taxon>Araneoidea</taxon>
        <taxon>Nephilidae</taxon>
        <taxon>Nephila</taxon>
    </lineage>
</organism>
<name>A0A8X6PS86_NEPPI</name>
<gene>
    <name evidence="1" type="ORF">NPIL_410491</name>
</gene>
<reference evidence="1" key="1">
    <citation type="submission" date="2020-08" db="EMBL/GenBank/DDBJ databases">
        <title>Multicomponent nature underlies the extraordinary mechanical properties of spider dragline silk.</title>
        <authorList>
            <person name="Kono N."/>
            <person name="Nakamura H."/>
            <person name="Mori M."/>
            <person name="Yoshida Y."/>
            <person name="Ohtoshi R."/>
            <person name="Malay A.D."/>
            <person name="Moran D.A.P."/>
            <person name="Tomita M."/>
            <person name="Numata K."/>
            <person name="Arakawa K."/>
        </authorList>
    </citation>
    <scope>NUCLEOTIDE SEQUENCE</scope>
</reference>
<comment type="caution">
    <text evidence="1">The sequence shown here is derived from an EMBL/GenBank/DDBJ whole genome shotgun (WGS) entry which is preliminary data.</text>
</comment>
<keyword evidence="2" id="KW-1185">Reference proteome</keyword>
<accession>A0A8X6PS86</accession>
<dbReference type="AlphaFoldDB" id="A0A8X6PS86"/>
<evidence type="ECO:0000313" key="1">
    <source>
        <dbReference type="EMBL" id="GFT81445.1"/>
    </source>
</evidence>
<proteinExistence type="predicted"/>
<protein>
    <submittedName>
        <fullName evidence="1">Uncharacterized protein</fullName>
    </submittedName>
</protein>